<proteinExistence type="predicted"/>
<dbReference type="InterPro" id="IPR008965">
    <property type="entry name" value="CBM2/CBM3_carb-bd_dom_sf"/>
</dbReference>
<dbReference type="InterPro" id="IPR038332">
    <property type="entry name" value="PPE_sf"/>
</dbReference>
<dbReference type="Gene3D" id="3.20.20.80">
    <property type="entry name" value="Glycosidases"/>
    <property type="match status" value="1"/>
</dbReference>
<feature type="compositionally biased region" description="Gly residues" evidence="1">
    <location>
        <begin position="276"/>
        <end position="347"/>
    </location>
</feature>
<accession>A0A0Q2M9F5</accession>
<dbReference type="InterPro" id="IPR000084">
    <property type="entry name" value="PE-PGRS_N"/>
</dbReference>
<dbReference type="InterPro" id="IPR052750">
    <property type="entry name" value="GH18_Chitinase"/>
</dbReference>
<dbReference type="InterPro" id="IPR001919">
    <property type="entry name" value="CBD2"/>
</dbReference>
<dbReference type="CDD" id="cd06543">
    <property type="entry name" value="GH18_PF-ChiA-like"/>
    <property type="match status" value="1"/>
</dbReference>
<dbReference type="STRING" id="1778.A9W97_24315"/>
<feature type="domain" description="CBM2" evidence="2">
    <location>
        <begin position="343"/>
        <end position="453"/>
    </location>
</feature>
<dbReference type="InterPro" id="IPR017853">
    <property type="entry name" value="GH"/>
</dbReference>
<dbReference type="SMART" id="SM00637">
    <property type="entry name" value="CBD_II"/>
    <property type="match status" value="2"/>
</dbReference>
<dbReference type="SUPFAM" id="SSF140459">
    <property type="entry name" value="PE/PPE dimer-like"/>
    <property type="match status" value="1"/>
</dbReference>
<feature type="compositionally biased region" description="Gly residues" evidence="1">
    <location>
        <begin position="452"/>
        <end position="494"/>
    </location>
</feature>
<dbReference type="Pfam" id="PF00934">
    <property type="entry name" value="PE"/>
    <property type="match status" value="1"/>
</dbReference>
<dbReference type="InterPro" id="IPR012291">
    <property type="entry name" value="CBM2_carb-bd_dom_sf"/>
</dbReference>
<dbReference type="Pfam" id="PF00553">
    <property type="entry name" value="CBM_2"/>
    <property type="match status" value="2"/>
</dbReference>
<protein>
    <recommendedName>
        <fullName evidence="2">CBM2 domain-containing protein</fullName>
    </recommendedName>
</protein>
<evidence type="ECO:0000256" key="1">
    <source>
        <dbReference type="SAM" id="MobiDB-lite"/>
    </source>
</evidence>
<dbReference type="PROSITE" id="PS51173">
    <property type="entry name" value="CBM2"/>
    <property type="match status" value="2"/>
</dbReference>
<dbReference type="AlphaFoldDB" id="A0A0Q2M9F5"/>
<dbReference type="Gene3D" id="2.60.40.290">
    <property type="match status" value="2"/>
</dbReference>
<dbReference type="GO" id="GO:0030247">
    <property type="term" value="F:polysaccharide binding"/>
    <property type="evidence" value="ECO:0007669"/>
    <property type="project" value="UniProtKB-UniRule"/>
</dbReference>
<dbReference type="SUPFAM" id="SSF49384">
    <property type="entry name" value="Carbohydrate-binding domain"/>
    <property type="match status" value="2"/>
</dbReference>
<dbReference type="Gene3D" id="1.10.287.850">
    <property type="entry name" value="HP0062-like domain"/>
    <property type="match status" value="1"/>
</dbReference>
<reference evidence="3 4" key="1">
    <citation type="submission" date="2015-10" db="EMBL/GenBank/DDBJ databases">
        <title>Mycobacterium gordonae draft genome assembly.</title>
        <authorList>
            <person name="Ustinova V."/>
            <person name="Smirnova T."/>
            <person name="Blagodatskikh K."/>
            <person name="Varlamov D."/>
            <person name="Larionova E."/>
            <person name="Chernousova L."/>
        </authorList>
    </citation>
    <scope>NUCLEOTIDE SEQUENCE [LARGE SCALE GENOMIC DNA]</scope>
    <source>
        <strain evidence="3 4">CTRI 14-8773</strain>
    </source>
</reference>
<feature type="region of interest" description="Disordered" evidence="1">
    <location>
        <begin position="448"/>
        <end position="497"/>
    </location>
</feature>
<feature type="domain" description="CBM2" evidence="2">
    <location>
        <begin position="166"/>
        <end position="276"/>
    </location>
</feature>
<dbReference type="EMBL" id="LKTM01000350">
    <property type="protein sequence ID" value="KQH76479.1"/>
    <property type="molecule type" value="Genomic_DNA"/>
</dbReference>
<dbReference type="Proteomes" id="UP000051677">
    <property type="component" value="Unassembled WGS sequence"/>
</dbReference>
<comment type="caution">
    <text evidence="3">The sequence shown here is derived from an EMBL/GenBank/DDBJ whole genome shotgun (WGS) entry which is preliminary data.</text>
</comment>
<evidence type="ECO:0000313" key="4">
    <source>
        <dbReference type="Proteomes" id="UP000051677"/>
    </source>
</evidence>
<evidence type="ECO:0000259" key="2">
    <source>
        <dbReference type="PROSITE" id="PS51173"/>
    </source>
</evidence>
<name>A0A0Q2M9F5_MYCGO</name>
<dbReference type="PANTHER" id="PTHR42976:SF1">
    <property type="entry name" value="GH18 DOMAIN-CONTAINING PROTEIN-RELATED"/>
    <property type="match status" value="1"/>
</dbReference>
<evidence type="ECO:0000313" key="3">
    <source>
        <dbReference type="EMBL" id="KQH76479.1"/>
    </source>
</evidence>
<organism evidence="3 4">
    <name type="scientific">Mycobacterium gordonae</name>
    <dbReference type="NCBI Taxonomy" id="1778"/>
    <lineage>
        <taxon>Bacteria</taxon>
        <taxon>Bacillati</taxon>
        <taxon>Actinomycetota</taxon>
        <taxon>Actinomycetes</taxon>
        <taxon>Mycobacteriales</taxon>
        <taxon>Mycobacteriaceae</taxon>
        <taxon>Mycobacterium</taxon>
    </lineage>
</organism>
<dbReference type="GO" id="GO:0004553">
    <property type="term" value="F:hydrolase activity, hydrolyzing O-glycosyl compounds"/>
    <property type="evidence" value="ECO:0007669"/>
    <property type="project" value="InterPro"/>
</dbReference>
<dbReference type="SUPFAM" id="SSF51445">
    <property type="entry name" value="(Trans)glycosidases"/>
    <property type="match status" value="1"/>
</dbReference>
<dbReference type="GO" id="GO:0005975">
    <property type="term" value="P:carbohydrate metabolic process"/>
    <property type="evidence" value="ECO:0007669"/>
    <property type="project" value="InterPro"/>
</dbReference>
<gene>
    <name evidence="3" type="ORF">AO501_28005</name>
</gene>
<feature type="region of interest" description="Disordered" evidence="1">
    <location>
        <begin position="90"/>
        <end position="163"/>
    </location>
</feature>
<sequence>MNNAAAIPTAKILAAAADEVSGAIAGLFSSHAHEYQVLSAQASAFQARVVQGLTAAAGAYAGAEASGAALLRSAGQQVAGAVNAASGRAGSGGAAAASTPGDSAKAQLRPSAADATTAATVPAQSAAGPAAGAATATGGTAASAGATGSTAAPSVPAATGAATTTAGGAGTGLTATYATSSQWSNGFVAHYTITNTGTAPMSNWQLQFNLPGNESITNLWNGQVSQSGTQYTVTPESYNSTIAPGSSVTVGFQGAHSGDYSAPTNLLVNGHPFGDTGAGSGPGSTGTGTGSTGSAATGGTGSTGGTGTGSGAGTGSTGTSGGTGTGTGGGTGTVPTGGAGTGASTGGSGLTATYTPTSRWDSGFVADLKITNAGTAPVTNWNLQFDLPANESITGAWSGQLAHSGTHYTVTPESWTQTIAPGGSVTVGIQATQTGAYAGPTNLLLNGQPTAGAGGTSTGGTSTGGTSTGGTSTGGTSTGGTATGGTGTGTGGTSTTGSGVYSPYVDITLWPGPNGYDFATAAQNGVTHATLAFVNADPAGHPAWGGYSAYDVTGGSQSAFIDNQIAGMRNAGISGTISFGGAFGTDLSAVSGQTPAALAQQYASVVNTYHIYNLDFDVEGALQGNTQAMSTQSKAIALLQQQMAANGTPVSVSYTLPVLPTGLVPGQGGGLNVLQTATANGVNISHVNIMAMDYGPGFDQAGNPGMGQYAIDAATATHGQLMTLYPSMSSQQAWSMLGVTPLVGINDDPLEIFTLADAQKLTTFAVQNHIGELSMWELPRDISGTLGAVDAVDGSGIAQTPFQFSKIFEQIEGAPRL</sequence>
<feature type="region of interest" description="Disordered" evidence="1">
    <location>
        <begin position="271"/>
        <end position="347"/>
    </location>
</feature>
<dbReference type="PANTHER" id="PTHR42976">
    <property type="entry name" value="BIFUNCTIONAL CHITINASE/LYSOZYME-RELATED"/>
    <property type="match status" value="1"/>
</dbReference>